<dbReference type="PANTHER" id="PTHR11638">
    <property type="entry name" value="ATP-DEPENDENT CLP PROTEASE"/>
    <property type="match status" value="1"/>
</dbReference>
<feature type="domain" description="Clp R" evidence="13">
    <location>
        <begin position="3"/>
        <end position="146"/>
    </location>
</feature>
<protein>
    <recommendedName>
        <fullName evidence="2 12">Chaperone protein ClpB</fullName>
    </recommendedName>
</protein>
<dbReference type="PROSITE" id="PS51903">
    <property type="entry name" value="CLP_R"/>
    <property type="match status" value="1"/>
</dbReference>
<evidence type="ECO:0000256" key="10">
    <source>
        <dbReference type="PROSITE-ProRule" id="PRU01251"/>
    </source>
</evidence>
<dbReference type="GO" id="GO:0005524">
    <property type="term" value="F:ATP binding"/>
    <property type="evidence" value="ECO:0007669"/>
    <property type="project" value="UniProtKB-UniRule"/>
</dbReference>
<dbReference type="PROSITE" id="PS00870">
    <property type="entry name" value="CLPAB_1"/>
    <property type="match status" value="1"/>
</dbReference>
<dbReference type="NCBIfam" id="TIGR03346">
    <property type="entry name" value="chaperone_ClpB"/>
    <property type="match status" value="1"/>
</dbReference>
<sequence>MRFDKFTTKFQQAIGEAQSLAIGHDNQMIEPQHLLLALIEQQEGGTGSLLARAGVNVPALRGDLDKAIDRLPQVSGHGGEVSIGRDLSNLLNLTDKEAQKRGDQFIASEMFLLAVCEDKGETGRIAKQHGLARKSLEAAIDAVRGGQGVDSQEAEGQREALAKYCIDLTERARLGKLDPVIGRDDEIRRAIQILQRRTKNNPVLIGEPGVGKTAIVEGLAQRIVNDEVPETLKGKKVLVLDMAGLLAGAKYRGEFEERLKAVLKDIARDEGRIILFIDEIHTMVGAGKAEGAIDAGNMLKPALARGELHCIGATTLDEYRKYIEKDAALERRFQKVLVDEPSVEATIAILRGLQEKYELHHGVDITDPAIVAAAELSHRYITDRFLPDKAIDLIDEAAARIKMEIDSKPEAMDKLDRRIIQLKIEREAVKKEKDEASIKRLHLIEDEIAKLQKDYSDLEEIWKAEKAAVQGSAHIKEEIERLRVQMAELQRQGAFDKLAELQYGKLPQLEAQLKAAEKAGDGEVKNKLLRTQVGAEEIAEVVSRATGIPVAKMMQGERDKLLQMEDRLHRRVVGQDESVRLVADAIRRSRAGLSDPNRPYGSFLFLGPTGVGKTELCKALAEFMFDSEEHLIRIDMSEFMEKHSVARLIGAPPGYVGYEEGGYLTEAVRRKPYSVILLDEVEKAHPDVFNVLLQVLDDGRMTDGQGRTVDFKNTVIVMTSNLGSQMIQAMAGDDYGVIKVAVMAEVKTYFRPEFINRIDEVVVFHALDEKNIAAIARIQLGYLEKRLAQMEMALSVDEPALLELAKAGFDPVFGARPLKRAIQQQIENPLAKAILEGKFGPKDTVRVGVIDGTIRFARG</sequence>
<evidence type="ECO:0000256" key="11">
    <source>
        <dbReference type="RuleBase" id="RU004432"/>
    </source>
</evidence>
<evidence type="ECO:0000256" key="12">
    <source>
        <dbReference type="RuleBase" id="RU362034"/>
    </source>
</evidence>
<dbReference type="Pfam" id="PF00004">
    <property type="entry name" value="AAA"/>
    <property type="match status" value="1"/>
</dbReference>
<dbReference type="FunFam" id="3.40.50.300:FF:000010">
    <property type="entry name" value="Chaperone clpB 1, putative"/>
    <property type="match status" value="1"/>
</dbReference>
<comment type="subunit">
    <text evidence="12">Homohexamer; The oligomerization is ATP-dependent.</text>
</comment>
<dbReference type="AlphaFoldDB" id="A0A974SMS0"/>
<accession>A0A974SMS0</accession>
<dbReference type="InterPro" id="IPR004176">
    <property type="entry name" value="Clp_R_N"/>
</dbReference>
<comment type="similarity">
    <text evidence="1 11">Belongs to the ClpA/ClpB family.</text>
</comment>
<evidence type="ECO:0000313" key="15">
    <source>
        <dbReference type="Proteomes" id="UP000663444"/>
    </source>
</evidence>
<comment type="subcellular location">
    <subcellularLocation>
        <location evidence="12">Cytoplasm</location>
    </subcellularLocation>
</comment>
<dbReference type="CDD" id="cd00009">
    <property type="entry name" value="AAA"/>
    <property type="match status" value="1"/>
</dbReference>
<dbReference type="InterPro" id="IPR019489">
    <property type="entry name" value="Clp_ATPase_C"/>
</dbReference>
<keyword evidence="4 11" id="KW-0547">Nucleotide-binding</keyword>
<comment type="subunit">
    <text evidence="9">Homohexamer. The oligomerization is ATP-dependent.</text>
</comment>
<dbReference type="EMBL" id="CP064781">
    <property type="protein sequence ID" value="QRJ62950.1"/>
    <property type="molecule type" value="Genomic_DNA"/>
</dbReference>
<evidence type="ECO:0000256" key="8">
    <source>
        <dbReference type="ARBA" id="ARBA00025613"/>
    </source>
</evidence>
<keyword evidence="7 11" id="KW-0143">Chaperone</keyword>
<evidence type="ECO:0000256" key="4">
    <source>
        <dbReference type="ARBA" id="ARBA00022741"/>
    </source>
</evidence>
<gene>
    <name evidence="12 14" type="primary">clpB</name>
    <name evidence="14" type="ORF">IWH25_14470</name>
</gene>
<dbReference type="InterPro" id="IPR050130">
    <property type="entry name" value="ClpA_ClpB"/>
</dbReference>
<dbReference type="Gene3D" id="1.10.1780.10">
    <property type="entry name" value="Clp, N-terminal domain"/>
    <property type="match status" value="1"/>
</dbReference>
<evidence type="ECO:0000259" key="13">
    <source>
        <dbReference type="PROSITE" id="PS51903"/>
    </source>
</evidence>
<reference evidence="14" key="1">
    <citation type="submission" date="2020-11" db="EMBL/GenBank/DDBJ databases">
        <title>Azospira restricta DSM 18626 genome sequence.</title>
        <authorList>
            <person name="Moe W.M."/>
        </authorList>
    </citation>
    <scope>NUCLEOTIDE SEQUENCE</scope>
    <source>
        <strain evidence="14">DSM 18626</strain>
    </source>
</reference>
<name>A0A974SMS0_9RHOO</name>
<dbReference type="InterPro" id="IPR027417">
    <property type="entry name" value="P-loop_NTPase"/>
</dbReference>
<dbReference type="Proteomes" id="UP000663444">
    <property type="component" value="Chromosome"/>
</dbReference>
<dbReference type="SUPFAM" id="SSF81923">
    <property type="entry name" value="Double Clp-N motif"/>
    <property type="match status" value="1"/>
</dbReference>
<dbReference type="PANTHER" id="PTHR11638:SF18">
    <property type="entry name" value="HEAT SHOCK PROTEIN 104"/>
    <property type="match status" value="1"/>
</dbReference>
<evidence type="ECO:0000256" key="7">
    <source>
        <dbReference type="ARBA" id="ARBA00023186"/>
    </source>
</evidence>
<dbReference type="CDD" id="cd19499">
    <property type="entry name" value="RecA-like_ClpB_Hsp104-like"/>
    <property type="match status" value="1"/>
</dbReference>
<dbReference type="InterPro" id="IPR018368">
    <property type="entry name" value="ClpA/B_CS1"/>
</dbReference>
<dbReference type="InterPro" id="IPR017730">
    <property type="entry name" value="Chaperonin_ClpB"/>
</dbReference>
<dbReference type="GO" id="GO:0016887">
    <property type="term" value="F:ATP hydrolysis activity"/>
    <property type="evidence" value="ECO:0007669"/>
    <property type="project" value="InterPro"/>
</dbReference>
<dbReference type="GO" id="GO:0034605">
    <property type="term" value="P:cellular response to heat"/>
    <property type="evidence" value="ECO:0007669"/>
    <property type="project" value="TreeGrafter"/>
</dbReference>
<dbReference type="Gene3D" id="1.10.8.60">
    <property type="match status" value="1"/>
</dbReference>
<dbReference type="Pfam" id="PF10431">
    <property type="entry name" value="ClpB_D2-small"/>
    <property type="match status" value="1"/>
</dbReference>
<dbReference type="SMART" id="SM00382">
    <property type="entry name" value="AAA"/>
    <property type="match status" value="2"/>
</dbReference>
<evidence type="ECO:0000256" key="2">
    <source>
        <dbReference type="ARBA" id="ARBA00017574"/>
    </source>
</evidence>
<keyword evidence="5 11" id="KW-0067">ATP-binding</keyword>
<evidence type="ECO:0000256" key="1">
    <source>
        <dbReference type="ARBA" id="ARBA00008675"/>
    </source>
</evidence>
<dbReference type="InterPro" id="IPR028299">
    <property type="entry name" value="ClpA/B_CS2"/>
</dbReference>
<dbReference type="Pfam" id="PF07724">
    <property type="entry name" value="AAA_2"/>
    <property type="match status" value="1"/>
</dbReference>
<keyword evidence="3 10" id="KW-0677">Repeat</keyword>
<dbReference type="InterPro" id="IPR041546">
    <property type="entry name" value="ClpA/ClpB_AAA_lid"/>
</dbReference>
<evidence type="ECO:0000256" key="3">
    <source>
        <dbReference type="ARBA" id="ARBA00022737"/>
    </source>
</evidence>
<evidence type="ECO:0000256" key="6">
    <source>
        <dbReference type="ARBA" id="ARBA00023054"/>
    </source>
</evidence>
<evidence type="ECO:0000313" key="14">
    <source>
        <dbReference type="EMBL" id="QRJ62950.1"/>
    </source>
</evidence>
<evidence type="ECO:0000256" key="5">
    <source>
        <dbReference type="ARBA" id="ARBA00022840"/>
    </source>
</evidence>
<keyword evidence="15" id="KW-1185">Reference proteome</keyword>
<dbReference type="GO" id="GO:0042026">
    <property type="term" value="P:protein refolding"/>
    <property type="evidence" value="ECO:0007669"/>
    <property type="project" value="UniProtKB-UniRule"/>
</dbReference>
<keyword evidence="12" id="KW-0963">Cytoplasm</keyword>
<organism evidence="14 15">
    <name type="scientific">Azospira restricta</name>
    <dbReference type="NCBI Taxonomy" id="404405"/>
    <lineage>
        <taxon>Bacteria</taxon>
        <taxon>Pseudomonadati</taxon>
        <taxon>Pseudomonadota</taxon>
        <taxon>Betaproteobacteria</taxon>
        <taxon>Rhodocyclales</taxon>
        <taxon>Rhodocyclaceae</taxon>
        <taxon>Azospira</taxon>
    </lineage>
</organism>
<dbReference type="InterPro" id="IPR003593">
    <property type="entry name" value="AAA+_ATPase"/>
</dbReference>
<dbReference type="InterPro" id="IPR003959">
    <property type="entry name" value="ATPase_AAA_core"/>
</dbReference>
<dbReference type="GO" id="GO:0005737">
    <property type="term" value="C:cytoplasm"/>
    <property type="evidence" value="ECO:0007669"/>
    <property type="project" value="UniProtKB-SubCell"/>
</dbReference>
<dbReference type="PRINTS" id="PR00300">
    <property type="entry name" value="CLPPROTEASEA"/>
</dbReference>
<dbReference type="Pfam" id="PF02861">
    <property type="entry name" value="Clp_N"/>
    <property type="match status" value="1"/>
</dbReference>
<dbReference type="RefSeq" id="WP_203386477.1">
    <property type="nucleotide sequence ID" value="NZ_CP064781.1"/>
</dbReference>
<dbReference type="InterPro" id="IPR001270">
    <property type="entry name" value="ClpA/B"/>
</dbReference>
<dbReference type="SMART" id="SM01086">
    <property type="entry name" value="ClpB_D2-small"/>
    <property type="match status" value="1"/>
</dbReference>
<evidence type="ECO:0000256" key="9">
    <source>
        <dbReference type="ARBA" id="ARBA00026057"/>
    </source>
</evidence>
<dbReference type="PROSITE" id="PS00871">
    <property type="entry name" value="CLPAB_2"/>
    <property type="match status" value="1"/>
</dbReference>
<dbReference type="FunFam" id="3.40.50.300:FF:000120">
    <property type="entry name" value="ATP-dependent chaperone ClpB"/>
    <property type="match status" value="1"/>
</dbReference>
<dbReference type="SUPFAM" id="SSF52540">
    <property type="entry name" value="P-loop containing nucleoside triphosphate hydrolases"/>
    <property type="match status" value="2"/>
</dbReference>
<dbReference type="Gene3D" id="3.40.50.300">
    <property type="entry name" value="P-loop containing nucleotide triphosphate hydrolases"/>
    <property type="match status" value="3"/>
</dbReference>
<dbReference type="Pfam" id="PF17871">
    <property type="entry name" value="AAA_lid_9"/>
    <property type="match status" value="1"/>
</dbReference>
<keyword evidence="6 12" id="KW-0175">Coiled coil</keyword>
<keyword evidence="12" id="KW-0346">Stress response</keyword>
<proteinExistence type="inferred from homology"/>
<dbReference type="InterPro" id="IPR036628">
    <property type="entry name" value="Clp_N_dom_sf"/>
</dbReference>
<feature type="coiled-coil region" evidence="12">
    <location>
        <begin position="412"/>
        <end position="492"/>
    </location>
</feature>
<dbReference type="KEGG" id="ares:IWH25_14470"/>
<dbReference type="FunFam" id="3.40.50.300:FF:000025">
    <property type="entry name" value="ATP-dependent Clp protease subunit"/>
    <property type="match status" value="1"/>
</dbReference>
<comment type="function">
    <text evidence="8">Part of a stress-induced multi-chaperone system, it is involved in the recovery of the cell from heat-induced damage, in cooperation with DnaK, DnaJ and GrpE. Acts before DnaK, in the processing of protein aggregates. Protein binding stimulates the ATPase activity; ATP hydrolysis unfolds the denatured protein aggregates, which probably helps expose new hydrophobic binding sites on the surface of ClpB-bound aggregates, contributing to the solubilization and refolding of denatured protein aggregates by DnaK.</text>
</comment>